<dbReference type="EMBL" id="WKKF01000001">
    <property type="protein sequence ID" value="MRX53078.1"/>
    <property type="molecule type" value="Genomic_DNA"/>
</dbReference>
<evidence type="ECO:0000313" key="3">
    <source>
        <dbReference type="EMBL" id="MRX53078.1"/>
    </source>
</evidence>
<dbReference type="InterPro" id="IPR029045">
    <property type="entry name" value="ClpP/crotonase-like_dom_sf"/>
</dbReference>
<dbReference type="Pfam" id="PF00378">
    <property type="entry name" value="ECH_1"/>
    <property type="match status" value="1"/>
</dbReference>
<dbReference type="GO" id="GO:0006635">
    <property type="term" value="P:fatty acid beta-oxidation"/>
    <property type="evidence" value="ECO:0007669"/>
    <property type="project" value="TreeGrafter"/>
</dbReference>
<organism evidence="3 4">
    <name type="scientific">Metabacillus idriensis</name>
    <dbReference type="NCBI Taxonomy" id="324768"/>
    <lineage>
        <taxon>Bacteria</taxon>
        <taxon>Bacillati</taxon>
        <taxon>Bacillota</taxon>
        <taxon>Bacilli</taxon>
        <taxon>Bacillales</taxon>
        <taxon>Bacillaceae</taxon>
        <taxon>Metabacillus</taxon>
    </lineage>
</organism>
<dbReference type="InterPro" id="IPR014748">
    <property type="entry name" value="Enoyl-CoA_hydra_C"/>
</dbReference>
<evidence type="ECO:0000256" key="1">
    <source>
        <dbReference type="ARBA" id="ARBA00005254"/>
    </source>
</evidence>
<evidence type="ECO:0000313" key="4">
    <source>
        <dbReference type="Proteomes" id="UP000441585"/>
    </source>
</evidence>
<keyword evidence="4" id="KW-1185">Reference proteome</keyword>
<proteinExistence type="inferred from homology"/>
<sequence length="261" mass="27977">MEEISLLVSFEAKGFIFFLTIANPPLNVLSDALLSEMDESVNEILAKPDCRVLVVTGAGEKAFVAGADINQFLNLDAADGARLVEKGKKIFDKISNASFPVICAISGLALGGGLELALACDIRIAEQKAKLGFPETGLAILPGYGGTQRLTKLIGPGRAKEMIFTGIVLSGNQAYDWGVVERVVPNGESLNKAKILAEQIASKGPLAIAKAKQAINQGLDRTIAEGQELETQYFAELCETEDMLEGAKAFREKRVPLYYGR</sequence>
<dbReference type="CDD" id="cd06558">
    <property type="entry name" value="crotonase-like"/>
    <property type="match status" value="1"/>
</dbReference>
<dbReference type="GO" id="GO:0016836">
    <property type="term" value="F:hydro-lyase activity"/>
    <property type="evidence" value="ECO:0007669"/>
    <property type="project" value="UniProtKB-ARBA"/>
</dbReference>
<comment type="similarity">
    <text evidence="1">Belongs to the enoyl-CoA hydratase/isomerase family.</text>
</comment>
<reference evidence="3 4" key="1">
    <citation type="submission" date="2019-11" db="EMBL/GenBank/DDBJ databases">
        <title>Bacillus idriensis genome.</title>
        <authorList>
            <person name="Konopka E.N."/>
            <person name="Newman J.D."/>
        </authorList>
    </citation>
    <scope>NUCLEOTIDE SEQUENCE [LARGE SCALE GENOMIC DNA]</scope>
    <source>
        <strain evidence="3 4">DSM 19097</strain>
    </source>
</reference>
<dbReference type="Gene3D" id="3.90.226.10">
    <property type="entry name" value="2-enoyl-CoA Hydratase, Chain A, domain 1"/>
    <property type="match status" value="1"/>
</dbReference>
<dbReference type="Gene3D" id="1.10.12.10">
    <property type="entry name" value="Lyase 2-enoyl-coa Hydratase, Chain A, domain 2"/>
    <property type="match status" value="1"/>
</dbReference>
<dbReference type="FunFam" id="3.90.226.10:FF:000009">
    <property type="entry name" value="Carnitinyl-CoA dehydratase"/>
    <property type="match status" value="1"/>
</dbReference>
<accession>A0A6I2M4P4</accession>
<evidence type="ECO:0000256" key="2">
    <source>
        <dbReference type="ARBA" id="ARBA00023239"/>
    </source>
</evidence>
<dbReference type="InterPro" id="IPR001753">
    <property type="entry name" value="Enoyl-CoA_hydra/iso"/>
</dbReference>
<protein>
    <submittedName>
        <fullName evidence="3">Enoyl-CoA hydratase</fullName>
    </submittedName>
</protein>
<keyword evidence="2" id="KW-0456">Lyase</keyword>
<dbReference type="AlphaFoldDB" id="A0A6I2M4P4"/>
<dbReference type="SUPFAM" id="SSF52096">
    <property type="entry name" value="ClpP/crotonase"/>
    <property type="match status" value="1"/>
</dbReference>
<dbReference type="Proteomes" id="UP000441585">
    <property type="component" value="Unassembled WGS sequence"/>
</dbReference>
<dbReference type="PANTHER" id="PTHR11941">
    <property type="entry name" value="ENOYL-COA HYDRATASE-RELATED"/>
    <property type="match status" value="1"/>
</dbReference>
<dbReference type="FunFam" id="1.10.12.10:FF:000001">
    <property type="entry name" value="Probable enoyl-CoA hydratase, mitochondrial"/>
    <property type="match status" value="1"/>
</dbReference>
<gene>
    <name evidence="3" type="ORF">GJU41_03775</name>
</gene>
<comment type="caution">
    <text evidence="3">The sequence shown here is derived from an EMBL/GenBank/DDBJ whole genome shotgun (WGS) entry which is preliminary data.</text>
</comment>
<name>A0A6I2M4P4_9BACI</name>
<dbReference type="PANTHER" id="PTHR11941:SF54">
    <property type="entry name" value="ENOYL-COA HYDRATASE, MITOCHONDRIAL"/>
    <property type="match status" value="1"/>
</dbReference>